<dbReference type="InterPro" id="IPR011764">
    <property type="entry name" value="Biotin_carboxylation_dom"/>
</dbReference>
<keyword evidence="6" id="KW-0092">Biotin</keyword>
<dbReference type="Pfam" id="PF21139">
    <property type="entry name" value="BT_MCC_alpha"/>
    <property type="match status" value="1"/>
</dbReference>
<dbReference type="Pfam" id="PF02786">
    <property type="entry name" value="CPSase_L_D2"/>
    <property type="match status" value="1"/>
</dbReference>
<organism evidence="11 12">
    <name type="scientific">Oceanibaculum pacificum</name>
    <dbReference type="NCBI Taxonomy" id="580166"/>
    <lineage>
        <taxon>Bacteria</taxon>
        <taxon>Pseudomonadati</taxon>
        <taxon>Pseudomonadota</taxon>
        <taxon>Alphaproteobacteria</taxon>
        <taxon>Rhodospirillales</taxon>
        <taxon>Oceanibaculaceae</taxon>
        <taxon>Oceanibaculum</taxon>
    </lineage>
</organism>
<dbReference type="InterPro" id="IPR016185">
    <property type="entry name" value="PreATP-grasp_dom_sf"/>
</dbReference>
<evidence type="ECO:0000256" key="6">
    <source>
        <dbReference type="ARBA" id="ARBA00023267"/>
    </source>
</evidence>
<comment type="caution">
    <text evidence="11">The sequence shown here is derived from an EMBL/GenBank/DDBJ whole genome shotgun (WGS) entry which is preliminary data.</text>
</comment>
<evidence type="ECO:0000256" key="1">
    <source>
        <dbReference type="ARBA" id="ARBA00001953"/>
    </source>
</evidence>
<dbReference type="InterPro" id="IPR011054">
    <property type="entry name" value="Rudment_hybrid_motif"/>
</dbReference>
<dbReference type="SUPFAM" id="SSF51246">
    <property type="entry name" value="Rudiment single hybrid motif"/>
    <property type="match status" value="1"/>
</dbReference>
<dbReference type="GO" id="GO:0005524">
    <property type="term" value="F:ATP binding"/>
    <property type="evidence" value="ECO:0007669"/>
    <property type="project" value="UniProtKB-UniRule"/>
</dbReference>
<sequence>MTIGTLLIANRGEIACRVARTARRMGIRTIAVYSDADAGSLHVASCDEAWPIGPAPARDSYLRRDAILDVARKAGADAIHPGYGFLSENAAFAKACAAAGILFVGPPAGAIEAMGSKSAAKQLMEKAGVPLVPGYHGEDQDAAFLEHQANRIGYPVLIKASAGGGGKGMKVVEKPVDFAGQLASAKREAAASFGDEQVLIEKYLIRPRHIEIQVFADSHGNCVSLFERDCSVQRRHQKVIEEAPAPGMTEERRREMGAAAVAAAKAIGYVGAGTVEFIVDAGGDFFFMEMNTRLQVEHPVTEMITGLDLVEWQLRVAAGEALPLRQEQLAIGGHAFEVRLYAEDPARDFVPQTGRLAALRFPAESASVRIDTGVREGDTVSVHYDPMIAKLIVHGPDRAAALARLRQALRGTKVAGFTTNIDFLAALAGHPAFAAGEVHTGFIAEHEAELLPAERPAEDTHLALAALAFMADRQRAACEAAALSGDPSSPWHAVTGWRLNDESHHTLRFKDGEAEREVTVHFRREGYRLDLPGGSRDATVAAGSSGDMIVTLDGVRSAATVIRDGLELTVFPGGGLPSRRLALIDPLLAAEAMAEGQGARFTAPMPGKIVQVLIEAGASVEKGAALIVMEAMKMEHTIAAPADGTVSEIHYQVGDLVEDGAELLSFERSA</sequence>
<keyword evidence="5" id="KW-0809">Transit peptide</keyword>
<dbReference type="CDD" id="cd06850">
    <property type="entry name" value="biotinyl_domain"/>
    <property type="match status" value="1"/>
</dbReference>
<evidence type="ECO:0000256" key="2">
    <source>
        <dbReference type="ARBA" id="ARBA00022598"/>
    </source>
</evidence>
<comment type="cofactor">
    <cofactor evidence="1">
        <name>biotin</name>
        <dbReference type="ChEBI" id="CHEBI:57586"/>
    </cofactor>
</comment>
<keyword evidence="3 7" id="KW-0547">Nucleotide-binding</keyword>
<feature type="domain" description="ATP-grasp" evidence="9">
    <location>
        <begin position="121"/>
        <end position="318"/>
    </location>
</feature>
<dbReference type="OrthoDB" id="9763189at2"/>
<dbReference type="Gene3D" id="3.30.1490.20">
    <property type="entry name" value="ATP-grasp fold, A domain"/>
    <property type="match status" value="1"/>
</dbReference>
<dbReference type="Gene3D" id="3.40.50.20">
    <property type="match status" value="1"/>
</dbReference>
<dbReference type="FunFam" id="3.30.1490.20:FF:000003">
    <property type="entry name" value="acetyl-CoA carboxylase isoform X1"/>
    <property type="match status" value="1"/>
</dbReference>
<dbReference type="PANTHER" id="PTHR18866">
    <property type="entry name" value="CARBOXYLASE:PYRUVATE/ACETYL-COA/PROPIONYL-COA CARBOXYLASE"/>
    <property type="match status" value="1"/>
</dbReference>
<dbReference type="Pfam" id="PF02785">
    <property type="entry name" value="Biotin_carb_C"/>
    <property type="match status" value="1"/>
</dbReference>
<dbReference type="PANTHER" id="PTHR18866:SF33">
    <property type="entry name" value="METHYLCROTONOYL-COA CARBOXYLASE SUBUNIT ALPHA, MITOCHONDRIAL-RELATED"/>
    <property type="match status" value="1"/>
</dbReference>
<name>A0A154VJL3_9PROT</name>
<evidence type="ECO:0000256" key="3">
    <source>
        <dbReference type="ARBA" id="ARBA00022741"/>
    </source>
</evidence>
<dbReference type="GO" id="GO:0046872">
    <property type="term" value="F:metal ion binding"/>
    <property type="evidence" value="ECO:0007669"/>
    <property type="project" value="InterPro"/>
</dbReference>
<dbReference type="PROSITE" id="PS50968">
    <property type="entry name" value="BIOTINYL_LIPOYL"/>
    <property type="match status" value="1"/>
</dbReference>
<dbReference type="Gene3D" id="3.30.700.40">
    <property type="match status" value="1"/>
</dbReference>
<dbReference type="Proteomes" id="UP000076400">
    <property type="component" value="Unassembled WGS sequence"/>
</dbReference>
<dbReference type="PROSITE" id="PS00867">
    <property type="entry name" value="CPSASE_2"/>
    <property type="match status" value="1"/>
</dbReference>
<dbReference type="InterPro" id="IPR005479">
    <property type="entry name" value="CPAse_ATP-bd"/>
</dbReference>
<dbReference type="FunFam" id="3.30.470.20:FF:000028">
    <property type="entry name" value="Methylcrotonoyl-CoA carboxylase subunit alpha, mitochondrial"/>
    <property type="match status" value="1"/>
</dbReference>
<evidence type="ECO:0000259" key="8">
    <source>
        <dbReference type="PROSITE" id="PS50968"/>
    </source>
</evidence>
<evidence type="ECO:0000256" key="7">
    <source>
        <dbReference type="PROSITE-ProRule" id="PRU00409"/>
    </source>
</evidence>
<dbReference type="InterPro" id="IPR011761">
    <property type="entry name" value="ATP-grasp"/>
</dbReference>
<proteinExistence type="predicted"/>
<dbReference type="InterPro" id="IPR011053">
    <property type="entry name" value="Single_hybrid_motif"/>
</dbReference>
<evidence type="ECO:0000313" key="11">
    <source>
        <dbReference type="EMBL" id="KZD01551.1"/>
    </source>
</evidence>
<keyword evidence="4 7" id="KW-0067">ATP-binding</keyword>
<evidence type="ECO:0000313" key="12">
    <source>
        <dbReference type="Proteomes" id="UP000076400"/>
    </source>
</evidence>
<gene>
    <name evidence="11" type="ORF">AUP43_13805</name>
</gene>
<dbReference type="Gene3D" id="3.30.470.20">
    <property type="entry name" value="ATP-grasp fold, B domain"/>
    <property type="match status" value="1"/>
</dbReference>
<dbReference type="PROSITE" id="PS50979">
    <property type="entry name" value="BC"/>
    <property type="match status" value="1"/>
</dbReference>
<dbReference type="EMBL" id="LPXN01000156">
    <property type="protein sequence ID" value="KZD01551.1"/>
    <property type="molecule type" value="Genomic_DNA"/>
</dbReference>
<protein>
    <submittedName>
        <fullName evidence="11">3-methylcrotonyl-CoA carboxylase</fullName>
    </submittedName>
</protein>
<dbReference type="PROSITE" id="PS50975">
    <property type="entry name" value="ATP_GRASP"/>
    <property type="match status" value="1"/>
</dbReference>
<accession>A0A154VJL3</accession>
<reference evidence="11 12" key="1">
    <citation type="submission" date="2015-12" db="EMBL/GenBank/DDBJ databases">
        <title>Genome sequence of Oceanibaculum pacificum MCCC 1A02656.</title>
        <authorList>
            <person name="Lu L."/>
            <person name="Lai Q."/>
            <person name="Shao Z."/>
            <person name="Qian P."/>
        </authorList>
    </citation>
    <scope>NUCLEOTIDE SEQUENCE [LARGE SCALE GENOMIC DNA]</scope>
    <source>
        <strain evidence="11 12">MCCC 1A02656</strain>
    </source>
</reference>
<feature type="domain" description="Biotin carboxylation" evidence="10">
    <location>
        <begin position="2"/>
        <end position="448"/>
    </location>
</feature>
<dbReference type="FunFam" id="3.40.50.20:FF:000010">
    <property type="entry name" value="Propionyl-CoA carboxylase subunit alpha"/>
    <property type="match status" value="1"/>
</dbReference>
<evidence type="ECO:0000256" key="4">
    <source>
        <dbReference type="ARBA" id="ARBA00022840"/>
    </source>
</evidence>
<evidence type="ECO:0000259" key="9">
    <source>
        <dbReference type="PROSITE" id="PS50975"/>
    </source>
</evidence>
<dbReference type="InterPro" id="IPR005481">
    <property type="entry name" value="BC-like_N"/>
</dbReference>
<keyword evidence="2" id="KW-0436">Ligase</keyword>
<dbReference type="InterPro" id="IPR050856">
    <property type="entry name" value="Biotin_carboxylase_complex"/>
</dbReference>
<dbReference type="PROSITE" id="PS00866">
    <property type="entry name" value="CPSASE_1"/>
    <property type="match status" value="1"/>
</dbReference>
<dbReference type="SUPFAM" id="SSF51230">
    <property type="entry name" value="Single hybrid motif"/>
    <property type="match status" value="1"/>
</dbReference>
<keyword evidence="12" id="KW-1185">Reference proteome</keyword>
<dbReference type="InterPro" id="IPR013815">
    <property type="entry name" value="ATP_grasp_subdomain_1"/>
</dbReference>
<dbReference type="InterPro" id="IPR005482">
    <property type="entry name" value="Biotin_COase_C"/>
</dbReference>
<dbReference type="InterPro" id="IPR048429">
    <property type="entry name" value="MCC_alpha_BT"/>
</dbReference>
<dbReference type="GO" id="GO:0016874">
    <property type="term" value="F:ligase activity"/>
    <property type="evidence" value="ECO:0007669"/>
    <property type="project" value="UniProtKB-KW"/>
</dbReference>
<dbReference type="STRING" id="580166.AUP43_13805"/>
<dbReference type="Pfam" id="PF00364">
    <property type="entry name" value="Biotin_lipoyl"/>
    <property type="match status" value="1"/>
</dbReference>
<dbReference type="Gene3D" id="2.40.50.100">
    <property type="match status" value="1"/>
</dbReference>
<dbReference type="Pfam" id="PF00289">
    <property type="entry name" value="Biotin_carb_N"/>
    <property type="match status" value="1"/>
</dbReference>
<evidence type="ECO:0000256" key="5">
    <source>
        <dbReference type="ARBA" id="ARBA00022946"/>
    </source>
</evidence>
<feature type="domain" description="Lipoyl-binding" evidence="8">
    <location>
        <begin position="598"/>
        <end position="667"/>
    </location>
</feature>
<dbReference type="RefSeq" id="WP_067559679.1">
    <property type="nucleotide sequence ID" value="NZ_LPXN01000156.1"/>
</dbReference>
<dbReference type="SUPFAM" id="SSF52440">
    <property type="entry name" value="PreATP-grasp domain"/>
    <property type="match status" value="1"/>
</dbReference>
<evidence type="ECO:0000259" key="10">
    <source>
        <dbReference type="PROSITE" id="PS50979"/>
    </source>
</evidence>
<dbReference type="AlphaFoldDB" id="A0A154VJL3"/>
<dbReference type="SUPFAM" id="SSF56059">
    <property type="entry name" value="Glutathione synthetase ATP-binding domain-like"/>
    <property type="match status" value="1"/>
</dbReference>
<dbReference type="SMART" id="SM00878">
    <property type="entry name" value="Biotin_carb_C"/>
    <property type="match status" value="1"/>
</dbReference>
<dbReference type="FunFam" id="2.40.50.100:FF:000003">
    <property type="entry name" value="Acetyl-CoA carboxylase biotin carboxyl carrier protein"/>
    <property type="match status" value="1"/>
</dbReference>
<dbReference type="InterPro" id="IPR000089">
    <property type="entry name" value="Biotin_lipoyl"/>
</dbReference>